<feature type="region of interest" description="Disordered" evidence="1">
    <location>
        <begin position="328"/>
        <end position="350"/>
    </location>
</feature>
<reference evidence="5" key="1">
    <citation type="journal article" date="2019" name="Int. J. Syst. Evol. Microbiol.">
        <title>The Global Catalogue of Microorganisms (GCM) 10K type strain sequencing project: providing services to taxonomists for standard genome sequencing and annotation.</title>
        <authorList>
            <consortium name="The Broad Institute Genomics Platform"/>
            <consortium name="The Broad Institute Genome Sequencing Center for Infectious Disease"/>
            <person name="Wu L."/>
            <person name="Ma J."/>
        </authorList>
    </citation>
    <scope>NUCLEOTIDE SEQUENCE [LARGE SCALE GENOMIC DNA]</scope>
    <source>
        <strain evidence="5">CCUG 48216</strain>
    </source>
</reference>
<dbReference type="PANTHER" id="PTHR30388">
    <property type="entry name" value="ALDEHYDE OXIDOREDUCTASE MOLYBDENUM COFACTOR ASSEMBLY PROTEIN"/>
    <property type="match status" value="1"/>
</dbReference>
<evidence type="ECO:0000313" key="4">
    <source>
        <dbReference type="EMBL" id="MFD1179907.1"/>
    </source>
</evidence>
<sequence>MSMYEICCHVANHDGPAVLATLIAVEGHSYRKPGAAMLFYPGGTLGSLSPGCLESDLSLRAEALWEHARTESVEYDMRSSDDAGWGEAVGCGGKITVVLEPVFGELRSLLRQAKARMDGGENLVLRRHPQQGAGYVYRLEEDKEDAPNSFALQGETPRKSEGTFATPLVPKPRLVLFGAGSDSGSIAELAARAGFRIAVADWREARLRDGFPAQESALCLPDEAPSELDISIHDYVLICSHSLLRDRQFLERVAPLRPRYLGIVGSKARIARLTEALEWPEGLPLHAPAGLPIGGEGPEEIAVSIVAELIREKRAFPRSLWNEGGAIDEGLRDLSGGGKRQPDGRLQSLA</sequence>
<dbReference type="Gene3D" id="3.40.50.720">
    <property type="entry name" value="NAD(P)-binding Rossmann-like Domain"/>
    <property type="match status" value="1"/>
</dbReference>
<dbReference type="Pfam" id="PF02625">
    <property type="entry name" value="XdhC_CoxI"/>
    <property type="match status" value="1"/>
</dbReference>
<feature type="domain" description="XdhC Rossmann" evidence="3">
    <location>
        <begin position="174"/>
        <end position="309"/>
    </location>
</feature>
<evidence type="ECO:0000259" key="2">
    <source>
        <dbReference type="Pfam" id="PF02625"/>
    </source>
</evidence>
<dbReference type="Proteomes" id="UP001597211">
    <property type="component" value="Unassembled WGS sequence"/>
</dbReference>
<evidence type="ECO:0000313" key="5">
    <source>
        <dbReference type="Proteomes" id="UP001597211"/>
    </source>
</evidence>
<proteinExistence type="predicted"/>
<gene>
    <name evidence="4" type="ORF">ACFQ2Z_00925</name>
</gene>
<feature type="domain" description="XdhC- CoxI" evidence="2">
    <location>
        <begin position="14"/>
        <end position="76"/>
    </location>
</feature>
<dbReference type="Pfam" id="PF13478">
    <property type="entry name" value="XdhC_C"/>
    <property type="match status" value="1"/>
</dbReference>
<dbReference type="PANTHER" id="PTHR30388:SF6">
    <property type="entry name" value="XANTHINE DEHYDROGENASE SUBUNIT A-RELATED"/>
    <property type="match status" value="1"/>
</dbReference>
<dbReference type="RefSeq" id="WP_240268239.1">
    <property type="nucleotide sequence ID" value="NZ_JAKSXN010000009.1"/>
</dbReference>
<dbReference type="InterPro" id="IPR027051">
    <property type="entry name" value="XdhC_Rossmann_dom"/>
</dbReference>
<keyword evidence="5" id="KW-1185">Reference proteome</keyword>
<dbReference type="InterPro" id="IPR052698">
    <property type="entry name" value="MoCofactor_Util/Proc"/>
</dbReference>
<dbReference type="EMBL" id="JBHTKZ010000001">
    <property type="protein sequence ID" value="MFD1179907.1"/>
    <property type="molecule type" value="Genomic_DNA"/>
</dbReference>
<comment type="caution">
    <text evidence="4">The sequence shown here is derived from an EMBL/GenBank/DDBJ whole genome shotgun (WGS) entry which is preliminary data.</text>
</comment>
<evidence type="ECO:0000259" key="3">
    <source>
        <dbReference type="Pfam" id="PF13478"/>
    </source>
</evidence>
<dbReference type="InterPro" id="IPR003777">
    <property type="entry name" value="XdhC_CoxI"/>
</dbReference>
<name>A0ABW3S6V8_9BACL</name>
<evidence type="ECO:0000256" key="1">
    <source>
        <dbReference type="SAM" id="MobiDB-lite"/>
    </source>
</evidence>
<accession>A0ABW3S6V8</accession>
<protein>
    <submittedName>
        <fullName evidence="4">XdhC family protein</fullName>
    </submittedName>
</protein>
<organism evidence="4 5">
    <name type="scientific">Paenibacillus timonensis</name>
    <dbReference type="NCBI Taxonomy" id="225915"/>
    <lineage>
        <taxon>Bacteria</taxon>
        <taxon>Bacillati</taxon>
        <taxon>Bacillota</taxon>
        <taxon>Bacilli</taxon>
        <taxon>Bacillales</taxon>
        <taxon>Paenibacillaceae</taxon>
        <taxon>Paenibacillus</taxon>
    </lineage>
</organism>